<feature type="compositionally biased region" description="Polar residues" evidence="1">
    <location>
        <begin position="55"/>
        <end position="71"/>
    </location>
</feature>
<protein>
    <submittedName>
        <fullName evidence="2">Uncharacterized protein</fullName>
    </submittedName>
</protein>
<dbReference type="Proteomes" id="UP001066276">
    <property type="component" value="Chromosome 5"/>
</dbReference>
<evidence type="ECO:0000313" key="3">
    <source>
        <dbReference type="Proteomes" id="UP001066276"/>
    </source>
</evidence>
<reference evidence="2" key="1">
    <citation type="journal article" date="2022" name="bioRxiv">
        <title>Sequencing and chromosome-scale assembly of the giantPleurodeles waltlgenome.</title>
        <authorList>
            <person name="Brown T."/>
            <person name="Elewa A."/>
            <person name="Iarovenko S."/>
            <person name="Subramanian E."/>
            <person name="Araus A.J."/>
            <person name="Petzold A."/>
            <person name="Susuki M."/>
            <person name="Suzuki K.-i.T."/>
            <person name="Hayashi T."/>
            <person name="Toyoda A."/>
            <person name="Oliveira C."/>
            <person name="Osipova E."/>
            <person name="Leigh N.D."/>
            <person name="Simon A."/>
            <person name="Yun M.H."/>
        </authorList>
    </citation>
    <scope>NUCLEOTIDE SEQUENCE</scope>
    <source>
        <strain evidence="2">20211129_DDA</strain>
        <tissue evidence="2">Liver</tissue>
    </source>
</reference>
<evidence type="ECO:0000313" key="2">
    <source>
        <dbReference type="EMBL" id="KAJ1152206.1"/>
    </source>
</evidence>
<name>A0AAV7RIE5_PLEWA</name>
<dbReference type="AlphaFoldDB" id="A0AAV7RIE5"/>
<feature type="region of interest" description="Disordered" evidence="1">
    <location>
        <begin position="55"/>
        <end position="88"/>
    </location>
</feature>
<proteinExistence type="predicted"/>
<dbReference type="EMBL" id="JANPWB010000009">
    <property type="protein sequence ID" value="KAJ1152206.1"/>
    <property type="molecule type" value="Genomic_DNA"/>
</dbReference>
<comment type="caution">
    <text evidence="2">The sequence shown here is derived from an EMBL/GenBank/DDBJ whole genome shotgun (WGS) entry which is preliminary data.</text>
</comment>
<sequence>MVLVKSHGFGTKGRSSFKGPFRIKEVKRNMVVLDNEDVWSMTRIVEWSNVTEDATTLENQEGSTMEPSRTKGSSRLRSKSRWLEDYVP</sequence>
<organism evidence="2 3">
    <name type="scientific">Pleurodeles waltl</name>
    <name type="common">Iberian ribbed newt</name>
    <dbReference type="NCBI Taxonomy" id="8319"/>
    <lineage>
        <taxon>Eukaryota</taxon>
        <taxon>Metazoa</taxon>
        <taxon>Chordata</taxon>
        <taxon>Craniata</taxon>
        <taxon>Vertebrata</taxon>
        <taxon>Euteleostomi</taxon>
        <taxon>Amphibia</taxon>
        <taxon>Batrachia</taxon>
        <taxon>Caudata</taxon>
        <taxon>Salamandroidea</taxon>
        <taxon>Salamandridae</taxon>
        <taxon>Pleurodelinae</taxon>
        <taxon>Pleurodeles</taxon>
    </lineage>
</organism>
<accession>A0AAV7RIE5</accession>
<keyword evidence="3" id="KW-1185">Reference proteome</keyword>
<gene>
    <name evidence="2" type="ORF">NDU88_004983</name>
</gene>
<evidence type="ECO:0000256" key="1">
    <source>
        <dbReference type="SAM" id="MobiDB-lite"/>
    </source>
</evidence>